<sequence length="97" mass="10366">MSENAELVGTCYTRARLWPKVVGKLPGGGRMWGGPYTVPQLAVLVGVFVVMLYSQAVWARFGLLVNLALIVAVPYGLALVVRRLEAAGRAPGALVWG</sequence>
<evidence type="ECO:0000313" key="2">
    <source>
        <dbReference type="EMBL" id="MQS02095.1"/>
    </source>
</evidence>
<keyword evidence="1" id="KW-1133">Transmembrane helix</keyword>
<keyword evidence="1" id="KW-0812">Transmembrane</keyword>
<name>A0A5P0YPA8_9ACTN</name>
<dbReference type="Proteomes" id="UP000320857">
    <property type="component" value="Unassembled WGS sequence"/>
</dbReference>
<keyword evidence="3" id="KW-1185">Reference proteome</keyword>
<keyword evidence="1" id="KW-0472">Membrane</keyword>
<feature type="non-terminal residue" evidence="2">
    <location>
        <position position="97"/>
    </location>
</feature>
<dbReference type="EMBL" id="VJYK02000071">
    <property type="protein sequence ID" value="MQS02095.1"/>
    <property type="molecule type" value="Genomic_DNA"/>
</dbReference>
<comment type="caution">
    <text evidence="2">The sequence shown here is derived from an EMBL/GenBank/DDBJ whole genome shotgun (WGS) entry which is preliminary data.</text>
</comment>
<proteinExistence type="predicted"/>
<evidence type="ECO:0000313" key="3">
    <source>
        <dbReference type="Proteomes" id="UP000320857"/>
    </source>
</evidence>
<accession>A0A5P0YPA8</accession>
<feature type="transmembrane region" description="Helical" evidence="1">
    <location>
        <begin position="36"/>
        <end position="54"/>
    </location>
</feature>
<evidence type="ECO:0000256" key="1">
    <source>
        <dbReference type="SAM" id="Phobius"/>
    </source>
</evidence>
<organism evidence="2 3">
    <name type="scientific">Streptomyces alkaliterrae</name>
    <dbReference type="NCBI Taxonomy" id="2213162"/>
    <lineage>
        <taxon>Bacteria</taxon>
        <taxon>Bacillati</taxon>
        <taxon>Actinomycetota</taxon>
        <taxon>Actinomycetes</taxon>
        <taxon>Kitasatosporales</taxon>
        <taxon>Streptomycetaceae</taxon>
        <taxon>Streptomyces</taxon>
    </lineage>
</organism>
<dbReference type="AlphaFoldDB" id="A0A5P0YPA8"/>
<protein>
    <submittedName>
        <fullName evidence="2">Uncharacterized protein</fullName>
    </submittedName>
</protein>
<reference evidence="2 3" key="1">
    <citation type="submission" date="2019-10" db="EMBL/GenBank/DDBJ databases">
        <title>Streptomyces sp. nov., a novel actinobacterium isolated from alkaline environment.</title>
        <authorList>
            <person name="Golinska P."/>
        </authorList>
    </citation>
    <scope>NUCLEOTIDE SEQUENCE [LARGE SCALE GENOMIC DNA]</scope>
    <source>
        <strain evidence="2 3">OF1</strain>
    </source>
</reference>
<feature type="transmembrane region" description="Helical" evidence="1">
    <location>
        <begin position="61"/>
        <end position="81"/>
    </location>
</feature>
<gene>
    <name evidence="2" type="ORF">FNX44_009460</name>
</gene>